<feature type="non-terminal residue" evidence="2">
    <location>
        <position position="497"/>
    </location>
</feature>
<dbReference type="Pfam" id="PF18701">
    <property type="entry name" value="DUF5641"/>
    <property type="match status" value="1"/>
</dbReference>
<dbReference type="InterPro" id="IPR040676">
    <property type="entry name" value="DUF5641"/>
</dbReference>
<evidence type="ECO:0000259" key="1">
    <source>
        <dbReference type="Pfam" id="PF18701"/>
    </source>
</evidence>
<dbReference type="OrthoDB" id="8064011at2759"/>
<feature type="domain" description="DUF5641" evidence="1">
    <location>
        <begin position="324"/>
        <end position="389"/>
    </location>
</feature>
<dbReference type="PANTHER" id="PTHR47331">
    <property type="entry name" value="PHD-TYPE DOMAIN-CONTAINING PROTEIN"/>
    <property type="match status" value="1"/>
</dbReference>
<name>A0A7D9K1T7_PARCT</name>
<reference evidence="2" key="1">
    <citation type="submission" date="2020-04" db="EMBL/GenBank/DDBJ databases">
        <authorList>
            <person name="Alioto T."/>
            <person name="Alioto T."/>
            <person name="Gomez Garrido J."/>
        </authorList>
    </citation>
    <scope>NUCLEOTIDE SEQUENCE</scope>
    <source>
        <strain evidence="2">A484AB</strain>
    </source>
</reference>
<evidence type="ECO:0000313" key="3">
    <source>
        <dbReference type="Proteomes" id="UP001152795"/>
    </source>
</evidence>
<dbReference type="EMBL" id="CACRXK020026327">
    <property type="protein sequence ID" value="CAB4040125.1"/>
    <property type="molecule type" value="Genomic_DNA"/>
</dbReference>
<accession>A0A7D9K1T7</accession>
<dbReference type="InterPro" id="IPR008042">
    <property type="entry name" value="Retrotrans_Pao"/>
</dbReference>
<dbReference type="AlphaFoldDB" id="A0A7D9K1T7"/>
<sequence>SLFKKDIGWDERLDEESSNTWKLLQQELREATPIKTPRCYFNGVISEDITTSLEGFCDSSVKAYAAVVYLRLETRDCVQLNIVASKTRVAPLTKQYIPRLELLSALILAGLITHIKEALEGYIDISSIRCWSDSELGMTVTNSFGTRNDCDGVGFGMTVTIFLFTGYVAKLDNPADIPSRGTSPVELSNSMWFGGPEWLNIYTDPSEQTSMNENEPPKEVIKKMKLKKSKKPSETSSFNTACEVGHIGEITDCKRFSSLNKPERTTAIVLKFIQMFKSKTDPTVKAKPLTDYVLQAEELWLKDIQFQLMSKAKTRKWEREFGLTLKEHFWLRWKNEYLLELRNARRQKTKRQKGNCIKFGDVVVIHEENNRETDRRNRKDGAIRGAVVRKLTDKGRKCTEIRRRPIQKLYPVELSEGDEEIVTVGDNTENASEKDDQKTELRRRPIREAARKAQARRQELIESGSLWTLTLLTFTYFSYETVKLTIVSHKSWSTEGV</sequence>
<protein>
    <recommendedName>
        <fullName evidence="1">DUF5641 domain-containing protein</fullName>
    </recommendedName>
</protein>
<gene>
    <name evidence="2" type="ORF">PACLA_8A034133</name>
</gene>
<keyword evidence="3" id="KW-1185">Reference proteome</keyword>
<evidence type="ECO:0000313" key="2">
    <source>
        <dbReference type="EMBL" id="CAB4040125.1"/>
    </source>
</evidence>
<dbReference type="Pfam" id="PF05380">
    <property type="entry name" value="Peptidase_A17"/>
    <property type="match status" value="1"/>
</dbReference>
<dbReference type="Proteomes" id="UP001152795">
    <property type="component" value="Unassembled WGS sequence"/>
</dbReference>
<organism evidence="2 3">
    <name type="scientific">Paramuricea clavata</name>
    <name type="common">Red gorgonian</name>
    <name type="synonym">Violescent sea-whip</name>
    <dbReference type="NCBI Taxonomy" id="317549"/>
    <lineage>
        <taxon>Eukaryota</taxon>
        <taxon>Metazoa</taxon>
        <taxon>Cnidaria</taxon>
        <taxon>Anthozoa</taxon>
        <taxon>Octocorallia</taxon>
        <taxon>Malacalcyonacea</taxon>
        <taxon>Plexauridae</taxon>
        <taxon>Paramuricea</taxon>
    </lineage>
</organism>
<comment type="caution">
    <text evidence="2">The sequence shown here is derived from an EMBL/GenBank/DDBJ whole genome shotgun (WGS) entry which is preliminary data.</text>
</comment>
<proteinExistence type="predicted"/>